<keyword evidence="8" id="KW-1185">Reference proteome</keyword>
<dbReference type="InterPro" id="IPR019427">
    <property type="entry name" value="7TM_GPCR_serpentine_rcpt_Srw"/>
</dbReference>
<evidence type="ECO:0000256" key="5">
    <source>
        <dbReference type="SAM" id="Phobius"/>
    </source>
</evidence>
<dbReference type="InterPro" id="IPR052954">
    <property type="entry name" value="GPCR-Ligand_Int"/>
</dbReference>
<keyword evidence="4 5" id="KW-0472">Membrane</keyword>
<keyword evidence="7" id="KW-0675">Receptor</keyword>
<sequence>MSNFTRNCRNESFPWAHSNSTDVEDTESDYYYYLYFRVYELYISGVLFYLLPYALIPILNIQLLLAIKRRRVETRMLSVRHEHQQNFTRATDLEDGVTLIVLGITACFFVCCLIPAIYNMSQIVELPDDHPFFSFLLVASDTMLCINASTDFFFYCLWGRKFRNIFLRLFCPKRYFNRSRTMTSLNQSYYRNNRTISETTYHSV</sequence>
<dbReference type="Proteomes" id="UP001233172">
    <property type="component" value="Unassembled WGS sequence"/>
</dbReference>
<dbReference type="PANTHER" id="PTHR46641:SF2">
    <property type="entry name" value="FMRFAMIDE RECEPTOR"/>
    <property type="match status" value="1"/>
</dbReference>
<evidence type="ECO:0000256" key="4">
    <source>
        <dbReference type="ARBA" id="ARBA00023136"/>
    </source>
</evidence>
<dbReference type="GO" id="GO:0016020">
    <property type="term" value="C:membrane"/>
    <property type="evidence" value="ECO:0007669"/>
    <property type="project" value="UniProtKB-SubCell"/>
</dbReference>
<dbReference type="PANTHER" id="PTHR46641">
    <property type="entry name" value="FMRFAMIDE RECEPTOR-RELATED"/>
    <property type="match status" value="1"/>
</dbReference>
<evidence type="ECO:0000256" key="2">
    <source>
        <dbReference type="ARBA" id="ARBA00022692"/>
    </source>
</evidence>
<keyword evidence="3 5" id="KW-1133">Transmembrane helix</keyword>
<reference evidence="7" key="1">
    <citation type="journal article" date="2023" name="PLoS Negl. Trop. Dis.">
        <title>A genome sequence for Biomphalaria pfeifferi, the major vector snail for the human-infecting parasite Schistosoma mansoni.</title>
        <authorList>
            <person name="Bu L."/>
            <person name="Lu L."/>
            <person name="Laidemitt M.R."/>
            <person name="Zhang S.M."/>
            <person name="Mutuku M."/>
            <person name="Mkoji G."/>
            <person name="Steinauer M."/>
            <person name="Loker E.S."/>
        </authorList>
    </citation>
    <scope>NUCLEOTIDE SEQUENCE</scope>
    <source>
        <strain evidence="7">KasaAsao</strain>
    </source>
</reference>
<dbReference type="PROSITE" id="PS50262">
    <property type="entry name" value="G_PROTEIN_RECEP_F1_2"/>
    <property type="match status" value="1"/>
</dbReference>
<comment type="caution">
    <text evidence="7">The sequence shown here is derived from an EMBL/GenBank/DDBJ whole genome shotgun (WGS) entry which is preliminary data.</text>
</comment>
<evidence type="ECO:0000313" key="8">
    <source>
        <dbReference type="Proteomes" id="UP001233172"/>
    </source>
</evidence>
<dbReference type="InterPro" id="IPR017452">
    <property type="entry name" value="GPCR_Rhodpsn_7TM"/>
</dbReference>
<dbReference type="EMBL" id="JASAOG010000104">
    <property type="protein sequence ID" value="KAK0051394.1"/>
    <property type="molecule type" value="Genomic_DNA"/>
</dbReference>
<feature type="transmembrane region" description="Helical" evidence="5">
    <location>
        <begin position="97"/>
        <end position="120"/>
    </location>
</feature>
<accession>A0AAD8F628</accession>
<feature type="transmembrane region" description="Helical" evidence="5">
    <location>
        <begin position="132"/>
        <end position="158"/>
    </location>
</feature>
<gene>
    <name evidence="7" type="ORF">Bpfe_019168</name>
</gene>
<evidence type="ECO:0000313" key="7">
    <source>
        <dbReference type="EMBL" id="KAK0051394.1"/>
    </source>
</evidence>
<dbReference type="AlphaFoldDB" id="A0AAD8F628"/>
<feature type="domain" description="G-protein coupled receptors family 1 profile" evidence="6">
    <location>
        <begin position="1"/>
        <end position="155"/>
    </location>
</feature>
<evidence type="ECO:0000259" key="6">
    <source>
        <dbReference type="PROSITE" id="PS50262"/>
    </source>
</evidence>
<feature type="transmembrane region" description="Helical" evidence="5">
    <location>
        <begin position="41"/>
        <end position="67"/>
    </location>
</feature>
<evidence type="ECO:0000256" key="3">
    <source>
        <dbReference type="ARBA" id="ARBA00022989"/>
    </source>
</evidence>
<name>A0AAD8F628_BIOPF</name>
<dbReference type="SUPFAM" id="SSF81321">
    <property type="entry name" value="Family A G protein-coupled receptor-like"/>
    <property type="match status" value="1"/>
</dbReference>
<proteinExistence type="predicted"/>
<organism evidence="7 8">
    <name type="scientific">Biomphalaria pfeifferi</name>
    <name type="common">Bloodfluke planorb</name>
    <name type="synonym">Freshwater snail</name>
    <dbReference type="NCBI Taxonomy" id="112525"/>
    <lineage>
        <taxon>Eukaryota</taxon>
        <taxon>Metazoa</taxon>
        <taxon>Spiralia</taxon>
        <taxon>Lophotrochozoa</taxon>
        <taxon>Mollusca</taxon>
        <taxon>Gastropoda</taxon>
        <taxon>Heterobranchia</taxon>
        <taxon>Euthyneura</taxon>
        <taxon>Panpulmonata</taxon>
        <taxon>Hygrophila</taxon>
        <taxon>Lymnaeoidea</taxon>
        <taxon>Planorbidae</taxon>
        <taxon>Biomphalaria</taxon>
    </lineage>
</organism>
<protein>
    <submittedName>
        <fullName evidence="7">FMRFamide receptor</fullName>
    </submittedName>
</protein>
<dbReference type="Pfam" id="PF10324">
    <property type="entry name" value="7TM_GPCR_Srw"/>
    <property type="match status" value="1"/>
</dbReference>
<dbReference type="Gene3D" id="1.20.1070.10">
    <property type="entry name" value="Rhodopsin 7-helix transmembrane proteins"/>
    <property type="match status" value="1"/>
</dbReference>
<dbReference type="GO" id="GO:0008528">
    <property type="term" value="F:G protein-coupled peptide receptor activity"/>
    <property type="evidence" value="ECO:0007669"/>
    <property type="project" value="InterPro"/>
</dbReference>
<reference evidence="7" key="2">
    <citation type="submission" date="2023-04" db="EMBL/GenBank/DDBJ databases">
        <authorList>
            <person name="Bu L."/>
            <person name="Lu L."/>
            <person name="Laidemitt M.R."/>
            <person name="Zhang S.M."/>
            <person name="Mutuku M."/>
            <person name="Mkoji G."/>
            <person name="Steinauer M."/>
            <person name="Loker E.S."/>
        </authorList>
    </citation>
    <scope>NUCLEOTIDE SEQUENCE</scope>
    <source>
        <strain evidence="7">KasaAsao</strain>
        <tissue evidence="7">Whole Snail</tissue>
    </source>
</reference>
<keyword evidence="2 5" id="KW-0812">Transmembrane</keyword>
<evidence type="ECO:0000256" key="1">
    <source>
        <dbReference type="ARBA" id="ARBA00004370"/>
    </source>
</evidence>
<comment type="subcellular location">
    <subcellularLocation>
        <location evidence="1">Membrane</location>
    </subcellularLocation>
</comment>